<protein>
    <submittedName>
        <fullName evidence="2">DUF2087-containing protein</fullName>
    </submittedName>
</protein>
<gene>
    <name evidence="2" type="ORF">LACPI_0720</name>
</gene>
<name>A0A0D6DWN9_9LACT</name>
<evidence type="ECO:0000259" key="1">
    <source>
        <dbReference type="Pfam" id="PF09860"/>
    </source>
</evidence>
<dbReference type="KEGG" id="lpk:LACPI_0720"/>
<dbReference type="RefSeq" id="WP_047915130.1">
    <property type="nucleotide sequence ID" value="NZ_LN774769.1"/>
</dbReference>
<evidence type="ECO:0000313" key="3">
    <source>
        <dbReference type="Proteomes" id="UP000033166"/>
    </source>
</evidence>
<proteinExistence type="predicted"/>
<dbReference type="AlphaFoldDB" id="A0A0D6DWN9"/>
<reference evidence="3" key="1">
    <citation type="submission" date="2015-01" db="EMBL/GenBank/DDBJ databases">
        <authorList>
            <person name="Andreevskaya M."/>
        </authorList>
    </citation>
    <scope>NUCLEOTIDE SEQUENCE [LARGE SCALE GENOMIC DNA]</scope>
    <source>
        <strain evidence="3">MKFS47</strain>
    </source>
</reference>
<dbReference type="Proteomes" id="UP000033166">
    <property type="component" value="Chromosome I"/>
</dbReference>
<dbReference type="Pfam" id="PF09860">
    <property type="entry name" value="DUF2087"/>
    <property type="match status" value="1"/>
</dbReference>
<evidence type="ECO:0000313" key="2">
    <source>
        <dbReference type="EMBL" id="CEN27920.1"/>
    </source>
</evidence>
<dbReference type="InterPro" id="IPR018656">
    <property type="entry name" value="DUF2087"/>
</dbReference>
<organism evidence="2 3">
    <name type="scientific">Pseudolactococcus piscium MKFS47</name>
    <dbReference type="NCBI Taxonomy" id="297352"/>
    <lineage>
        <taxon>Bacteria</taxon>
        <taxon>Bacillati</taxon>
        <taxon>Bacillota</taxon>
        <taxon>Bacilli</taxon>
        <taxon>Lactobacillales</taxon>
        <taxon>Streptococcaceae</taxon>
        <taxon>Pseudolactococcus</taxon>
    </lineage>
</organism>
<dbReference type="HOGENOM" id="CLU_146519_0_0_9"/>
<dbReference type="EMBL" id="LN774769">
    <property type="protein sequence ID" value="CEN27920.1"/>
    <property type="molecule type" value="Genomic_DNA"/>
</dbReference>
<accession>A0A0D6DWN9</accession>
<sequence length="99" mass="11788">MENLSPFMNKENRLILWPKKQAKKVAILQYLAGKFQDNVNYDEQEVNLILRQWSDYNDIPMLRRSLIDFGYLTRDKYGKQYKKIAESNKIENKGPDSET</sequence>
<feature type="domain" description="DUF2087" evidence="1">
    <location>
        <begin position="13"/>
        <end position="82"/>
    </location>
</feature>